<feature type="signal peptide" evidence="3">
    <location>
        <begin position="1"/>
        <end position="29"/>
    </location>
</feature>
<protein>
    <recommendedName>
        <fullName evidence="6">Alkaline shock response membrane anchor protein AmaP</fullName>
    </recommendedName>
</protein>
<accession>A0ABV0GRR7</accession>
<dbReference type="EMBL" id="JBBMFV010000004">
    <property type="protein sequence ID" value="MEO3941216.1"/>
    <property type="molecule type" value="Genomic_DNA"/>
</dbReference>
<comment type="caution">
    <text evidence="4">The sequence shown here is derived from an EMBL/GenBank/DDBJ whole genome shotgun (WGS) entry which is preliminary data.</text>
</comment>
<organism evidence="4 5">
    <name type="scientific">Paenarthrobacter nicotinovorans</name>
    <name type="common">Arthrobacter nicotinovorans</name>
    <dbReference type="NCBI Taxonomy" id="29320"/>
    <lineage>
        <taxon>Bacteria</taxon>
        <taxon>Bacillati</taxon>
        <taxon>Actinomycetota</taxon>
        <taxon>Actinomycetes</taxon>
        <taxon>Micrococcales</taxon>
        <taxon>Micrococcaceae</taxon>
        <taxon>Paenarthrobacter</taxon>
    </lineage>
</organism>
<dbReference type="RefSeq" id="WP_347782392.1">
    <property type="nucleotide sequence ID" value="NZ_JBBMFV010000004.1"/>
</dbReference>
<keyword evidence="3" id="KW-0732">Signal</keyword>
<sequence length="222" mass="23003">MRQTNRALNRIILALLGVALLGAGAAVFAAGTLSGAADTWTTVATSGRDYLRTLAGTAPLPDPLRSWWLVAGIAVLLAGAALSAAWLATQGGGRTPRLAEQLDEPSEAGGALEDAEAEGANSLGGSRGRTVVDVGLVAAAIREALSTNRDVLATSVSAWESRRGTALRLRIEARKGSSPRDLANTAEELIREIDALLGHPMPVLVRITSGARTQVSGPRRAR</sequence>
<evidence type="ECO:0000313" key="5">
    <source>
        <dbReference type="Proteomes" id="UP001448614"/>
    </source>
</evidence>
<keyword evidence="2" id="KW-1133">Transmembrane helix</keyword>
<feature type="region of interest" description="Disordered" evidence="1">
    <location>
        <begin position="103"/>
        <end position="124"/>
    </location>
</feature>
<evidence type="ECO:0000256" key="3">
    <source>
        <dbReference type="SAM" id="SignalP"/>
    </source>
</evidence>
<keyword evidence="2" id="KW-0472">Membrane</keyword>
<keyword evidence="5" id="KW-1185">Reference proteome</keyword>
<evidence type="ECO:0000313" key="4">
    <source>
        <dbReference type="EMBL" id="MEO3941216.1"/>
    </source>
</evidence>
<reference evidence="4 5" key="1">
    <citation type="journal article" date="2024" name="Appl. Microbiol. Biotechnol.">
        <title>Biosynthetic gene clusters with biotechnological applications in novel Antarctic isolates from Actinomycetota.</title>
        <authorList>
            <person name="Bruna P."/>
            <person name="Nunez-Montero K."/>
            <person name="Contreras M.J."/>
            <person name="Leal K."/>
            <person name="Garcia M."/>
            <person name="Abanto M."/>
            <person name="Barrientos L."/>
        </authorList>
    </citation>
    <scope>NUCLEOTIDE SEQUENCE [LARGE SCALE GENOMIC DNA]</scope>
    <source>
        <strain evidence="4 5">Se16.17</strain>
    </source>
</reference>
<feature type="chain" id="PRO_5046238626" description="Alkaline shock response membrane anchor protein AmaP" evidence="3">
    <location>
        <begin position="30"/>
        <end position="222"/>
    </location>
</feature>
<keyword evidence="2" id="KW-0812">Transmembrane</keyword>
<dbReference type="Proteomes" id="UP001448614">
    <property type="component" value="Unassembled WGS sequence"/>
</dbReference>
<name>A0ABV0GRR7_PAENI</name>
<evidence type="ECO:0000256" key="2">
    <source>
        <dbReference type="SAM" id="Phobius"/>
    </source>
</evidence>
<gene>
    <name evidence="4" type="ORF">V3C41_09065</name>
</gene>
<feature type="transmembrane region" description="Helical" evidence="2">
    <location>
        <begin position="67"/>
        <end position="88"/>
    </location>
</feature>
<proteinExistence type="predicted"/>
<evidence type="ECO:0000256" key="1">
    <source>
        <dbReference type="SAM" id="MobiDB-lite"/>
    </source>
</evidence>
<evidence type="ECO:0008006" key="6">
    <source>
        <dbReference type="Google" id="ProtNLM"/>
    </source>
</evidence>